<proteinExistence type="predicted"/>
<protein>
    <recommendedName>
        <fullName evidence="3">HNH endonuclease</fullName>
    </recommendedName>
</protein>
<reference evidence="1" key="1">
    <citation type="submission" date="2023-08" db="EMBL/GenBank/DDBJ databases">
        <title>Emergence of clinically-relevant ST2 carbapenem-resistant Acinetobacter baumannii strains in hospital sewages in Zhejiang, East of China.</title>
        <authorList>
            <person name="Kaichao C."/>
            <person name="Zhang R."/>
        </authorList>
    </citation>
    <scope>NUCLEOTIDE SEQUENCE</scope>
    <source>
        <strain evidence="1">M-RB-37</strain>
    </source>
</reference>
<dbReference type="RefSeq" id="WP_308981400.1">
    <property type="nucleotide sequence ID" value="NZ_JAVIDL010000013.1"/>
</dbReference>
<name>A0AAW8J6Q9_9GAMM</name>
<dbReference type="AlphaFoldDB" id="A0AAW8J6Q9"/>
<comment type="caution">
    <text evidence="1">The sequence shown here is derived from an EMBL/GenBank/DDBJ whole genome shotgun (WGS) entry which is preliminary data.</text>
</comment>
<dbReference type="Proteomes" id="UP001243844">
    <property type="component" value="Unassembled WGS sequence"/>
</dbReference>
<evidence type="ECO:0008006" key="3">
    <source>
        <dbReference type="Google" id="ProtNLM"/>
    </source>
</evidence>
<dbReference type="EMBL" id="JAVIDL010000013">
    <property type="protein sequence ID" value="MDQ8935806.1"/>
    <property type="molecule type" value="Genomic_DNA"/>
</dbReference>
<evidence type="ECO:0000313" key="2">
    <source>
        <dbReference type="Proteomes" id="UP001243844"/>
    </source>
</evidence>
<evidence type="ECO:0000313" key="1">
    <source>
        <dbReference type="EMBL" id="MDQ8935806.1"/>
    </source>
</evidence>
<gene>
    <name evidence="1" type="ORF">RFH47_08690</name>
</gene>
<organism evidence="1 2">
    <name type="scientific">Acinetobacter rudis</name>
    <dbReference type="NCBI Taxonomy" id="632955"/>
    <lineage>
        <taxon>Bacteria</taxon>
        <taxon>Pseudomonadati</taxon>
        <taxon>Pseudomonadota</taxon>
        <taxon>Gammaproteobacteria</taxon>
        <taxon>Moraxellales</taxon>
        <taxon>Moraxellaceae</taxon>
        <taxon>Acinetobacter</taxon>
    </lineage>
</organism>
<accession>A0AAW8J6Q9</accession>
<sequence>MLNSNNLEHLPQIADKIDRLIFQQSKEGEEIYPNVLVRDYAKNIVQYYLYKLKGSLDQSAVDAITQRITPPYNSKMPQRLPTISEIDEKYKPNDKDPNFKDYYYSANRILRSITTEYGRGTCGYGDFGRYTFQYKFHRWEKMVNVDLLSNYACELIFEKYGYDVEKHGKFDRNTGYTSRYENNVERIGKKYQWLALYEILAKVIDNYQYHSNYWNNEGELVWLKSINDFHIREIDPVFKVHVNQIEEKNEINIPKINFDDWDIEFELNGEKWLVLERNLDFTEPEKFGVHEEKNKKNLWLQIRSYFIPKSKFRIAFDWLQKQHFMGRWMPEANEFHDLLCKEYYWTDAYKEQVFENQWKKLERWGNNSPHNVYVMPTAERHSWESNGEENGYSFLAPCNLLIEKLLINYSHTLGYWNDANGNLIAFDPSVTNSTYSKNLLAIRKLDLIKFLEENNLKIFWTALGEKWYRGSSHGRDEIPNHRLEFSSLIEIYRGKLRGEPRTIIQDFS</sequence>